<reference evidence="1 2" key="1">
    <citation type="submission" date="2019-04" db="EMBL/GenBank/DDBJ databases">
        <title>Salinimonas iocasae sp. nov., a halophilic bacterium isolated from the outer tube casing of tubeworms in Okinawa Trough.</title>
        <authorList>
            <person name="Zhang H."/>
            <person name="Wang H."/>
            <person name="Li C."/>
        </authorList>
    </citation>
    <scope>NUCLEOTIDE SEQUENCE [LARGE SCALE GENOMIC DNA]</scope>
    <source>
        <strain evidence="1 2">KX18D6</strain>
    </source>
</reference>
<dbReference type="RefSeq" id="WP_139756236.1">
    <property type="nucleotide sequence ID" value="NZ_CP039852.1"/>
</dbReference>
<dbReference type="AlphaFoldDB" id="A0A5B7YCQ9"/>
<dbReference type="Proteomes" id="UP000304912">
    <property type="component" value="Chromosome"/>
</dbReference>
<dbReference type="SUPFAM" id="SSF55073">
    <property type="entry name" value="Nucleotide cyclase"/>
    <property type="match status" value="1"/>
</dbReference>
<name>A0A5B7YCQ9_9ALTE</name>
<dbReference type="EMBL" id="CP039852">
    <property type="protein sequence ID" value="QCZ93492.1"/>
    <property type="molecule type" value="Genomic_DNA"/>
</dbReference>
<gene>
    <name evidence="1" type="ORF">FBQ74_08325</name>
</gene>
<dbReference type="InterPro" id="IPR029787">
    <property type="entry name" value="Nucleotide_cyclase"/>
</dbReference>
<accession>A0A5B7YCQ9</accession>
<sequence length="209" mass="23154">MIAVMNVDLVGSSQLTAAKYKSTLAALEHYLEEMKQQYNFIYSVYRGDEFQIATRHPDTAGKLLLEIKLWLASEQAGLPLQCTISLALGPGTVTGTDPGKANGDTYILAGRTLDSLRSGQLMINVTDKKIIALPVICHQLSYILNRLNTSQISLLYDYVKNDFPTHQYLAEKLSTSRQNISERLRAAGAELLPEFIAYTQQLISEDGPV</sequence>
<dbReference type="OrthoDB" id="7064118at2"/>
<keyword evidence="2" id="KW-1185">Reference proteome</keyword>
<organism evidence="1 2">
    <name type="scientific">Salinimonas iocasae</name>
    <dbReference type="NCBI Taxonomy" id="2572577"/>
    <lineage>
        <taxon>Bacteria</taxon>
        <taxon>Pseudomonadati</taxon>
        <taxon>Pseudomonadota</taxon>
        <taxon>Gammaproteobacteria</taxon>
        <taxon>Alteromonadales</taxon>
        <taxon>Alteromonadaceae</taxon>
        <taxon>Alteromonas/Salinimonas group</taxon>
        <taxon>Salinimonas</taxon>
    </lineage>
</organism>
<evidence type="ECO:0000313" key="1">
    <source>
        <dbReference type="EMBL" id="QCZ93492.1"/>
    </source>
</evidence>
<protein>
    <submittedName>
        <fullName evidence="1">Uncharacterized protein</fullName>
    </submittedName>
</protein>
<evidence type="ECO:0000313" key="2">
    <source>
        <dbReference type="Proteomes" id="UP000304912"/>
    </source>
</evidence>
<proteinExistence type="predicted"/>
<dbReference type="Gene3D" id="3.30.70.1230">
    <property type="entry name" value="Nucleotide cyclase"/>
    <property type="match status" value="1"/>
</dbReference>
<dbReference type="KEGG" id="salk:FBQ74_08325"/>